<name>A0AAD4AMN2_9GAMM</name>
<dbReference type="Proteomes" id="UP000016487">
    <property type="component" value="Unassembled WGS sequence"/>
</dbReference>
<gene>
    <name evidence="1" type="ORF">PCIT_a1727</name>
</gene>
<proteinExistence type="predicted"/>
<dbReference type="AlphaFoldDB" id="A0AAD4AMN2"/>
<accession>A0AAD4AMN2</accession>
<protein>
    <submittedName>
        <fullName evidence="1">Uncharacterized protein</fullName>
    </submittedName>
</protein>
<sequence>MLHHSQDAHRCDYYSFINTVPILPVINHDLCARVVSYSGAIA</sequence>
<reference evidence="1" key="1">
    <citation type="journal article" date="2012" name="J. Bacteriol.">
        <title>Genome sequences of type strains of seven species of the marine bacterium Pseudoalteromonas.</title>
        <authorList>
            <person name="Xie B.B."/>
            <person name="Shu Y.L."/>
            <person name="Qin Q.L."/>
            <person name="Rong J.C."/>
            <person name="Zhang X.Y."/>
            <person name="Chen X.L."/>
            <person name="Shi M."/>
            <person name="He H.L."/>
            <person name="Zhou B.C."/>
            <person name="Zhang Y.Z."/>
        </authorList>
    </citation>
    <scope>NUCLEOTIDE SEQUENCE</scope>
    <source>
        <strain evidence="1">DSM 8771</strain>
    </source>
</reference>
<evidence type="ECO:0000313" key="2">
    <source>
        <dbReference type="Proteomes" id="UP000016487"/>
    </source>
</evidence>
<comment type="caution">
    <text evidence="1">The sequence shown here is derived from an EMBL/GenBank/DDBJ whole genome shotgun (WGS) entry which is preliminary data.</text>
</comment>
<dbReference type="EMBL" id="AHBZ03000012">
    <property type="protein sequence ID" value="KAF7775522.1"/>
    <property type="molecule type" value="Genomic_DNA"/>
</dbReference>
<evidence type="ECO:0000313" key="1">
    <source>
        <dbReference type="EMBL" id="KAF7775522.1"/>
    </source>
</evidence>
<reference evidence="1" key="2">
    <citation type="submission" date="2015-03" db="EMBL/GenBank/DDBJ databases">
        <title>Genome sequence of Pseudoalteromonas citrea.</title>
        <authorList>
            <person name="Xie B.-B."/>
            <person name="Rong J.-C."/>
            <person name="Qin Q.-L."/>
            <person name="Zhang Y.-Z."/>
        </authorList>
    </citation>
    <scope>NUCLEOTIDE SEQUENCE</scope>
    <source>
        <strain evidence="1">DSM 8771</strain>
    </source>
</reference>
<organism evidence="1 2">
    <name type="scientific">Pseudoalteromonas citrea</name>
    <dbReference type="NCBI Taxonomy" id="43655"/>
    <lineage>
        <taxon>Bacteria</taxon>
        <taxon>Pseudomonadati</taxon>
        <taxon>Pseudomonadota</taxon>
        <taxon>Gammaproteobacteria</taxon>
        <taxon>Alteromonadales</taxon>
        <taxon>Pseudoalteromonadaceae</taxon>
        <taxon>Pseudoalteromonas</taxon>
    </lineage>
</organism>